<accession>X8ADH4</accession>
<feature type="region of interest" description="Disordered" evidence="1">
    <location>
        <begin position="30"/>
        <end position="59"/>
    </location>
</feature>
<evidence type="ECO:0000256" key="1">
    <source>
        <dbReference type="SAM" id="MobiDB-lite"/>
    </source>
</evidence>
<name>X8ADH4_MYCXE</name>
<proteinExistence type="predicted"/>
<gene>
    <name evidence="2" type="ORF">I553_4247</name>
</gene>
<dbReference type="AlphaFoldDB" id="X8ADH4"/>
<comment type="caution">
    <text evidence="2">The sequence shown here is derived from an EMBL/GenBank/DDBJ whole genome shotgun (WGS) entry which is preliminary data.</text>
</comment>
<organism evidence="2">
    <name type="scientific">Mycobacterium xenopi 4042</name>
    <dbReference type="NCBI Taxonomy" id="1299334"/>
    <lineage>
        <taxon>Bacteria</taxon>
        <taxon>Bacillati</taxon>
        <taxon>Actinomycetota</taxon>
        <taxon>Actinomycetes</taxon>
        <taxon>Mycobacteriales</taxon>
        <taxon>Mycobacteriaceae</taxon>
        <taxon>Mycobacterium</taxon>
    </lineage>
</organism>
<sequence length="93" mass="10044">MPHKVIGKQSFGGDGSDIVFDDRALDAAGRGRGRCRQPDLGGPHADEVGDKHRGPQADPFQSRVDCELFDFFIAVAAIPRWLAREGVVGVDGR</sequence>
<feature type="compositionally biased region" description="Basic and acidic residues" evidence="1">
    <location>
        <begin position="44"/>
        <end position="55"/>
    </location>
</feature>
<evidence type="ECO:0000313" key="2">
    <source>
        <dbReference type="EMBL" id="EUA29992.1"/>
    </source>
</evidence>
<reference evidence="2" key="1">
    <citation type="submission" date="2014-01" db="EMBL/GenBank/DDBJ databases">
        <authorList>
            <person name="Brown-Elliot B."/>
            <person name="Wallace R."/>
            <person name="Lenaerts A."/>
            <person name="Ordway D."/>
            <person name="DeGroote M.A."/>
            <person name="Parker T."/>
            <person name="Sizemore C."/>
            <person name="Tallon L.J."/>
            <person name="Sadzewicz L.K."/>
            <person name="Sengamalay N."/>
            <person name="Fraser C.M."/>
            <person name="Hine E."/>
            <person name="Shefchek K.A."/>
            <person name="Das S.P."/>
            <person name="Tettelin H."/>
        </authorList>
    </citation>
    <scope>NUCLEOTIDE SEQUENCE [LARGE SCALE GENOMIC DNA]</scope>
    <source>
        <strain evidence="2">4042</strain>
    </source>
</reference>
<protein>
    <submittedName>
        <fullName evidence="2">Uncharacterized protein</fullName>
    </submittedName>
</protein>
<dbReference type="EMBL" id="JAOB01000060">
    <property type="protein sequence ID" value="EUA29992.1"/>
    <property type="molecule type" value="Genomic_DNA"/>
</dbReference>